<reference evidence="10 11" key="1">
    <citation type="submission" date="2006-02" db="EMBL/GenBank/DDBJ databases">
        <authorList>
            <person name="Pinhassi J."/>
            <person name="Pedros-Alio C."/>
            <person name="Ferriera S."/>
            <person name="Johnson J."/>
            <person name="Kravitz S."/>
            <person name="Halpern A."/>
            <person name="Remington K."/>
            <person name="Beeson K."/>
            <person name="Tran B."/>
            <person name="Rogers Y.-H."/>
            <person name="Friedman R."/>
            <person name="Venter J.C."/>
        </authorList>
    </citation>
    <scope>NUCLEOTIDE SEQUENCE [LARGE SCALE GENOMIC DNA]</scope>
    <source>
        <strain evidence="10 11">MED297</strain>
    </source>
</reference>
<dbReference type="EMBL" id="AAOE01000009">
    <property type="protein sequence ID" value="EAR09585.1"/>
    <property type="molecule type" value="Genomic_DNA"/>
</dbReference>
<accession>A4BEA7</accession>
<evidence type="ECO:0000256" key="2">
    <source>
        <dbReference type="ARBA" id="ARBA00022679"/>
    </source>
</evidence>
<dbReference type="CDD" id="cd07989">
    <property type="entry name" value="LPLAT_AGPAT-like"/>
    <property type="match status" value="1"/>
</dbReference>
<keyword evidence="11" id="KW-1185">Reference proteome</keyword>
<evidence type="ECO:0000256" key="5">
    <source>
        <dbReference type="ARBA" id="ARBA00023098"/>
    </source>
</evidence>
<protein>
    <submittedName>
        <fullName evidence="10">Acyltransferase domain protein</fullName>
    </submittedName>
</protein>
<keyword evidence="6" id="KW-0472">Membrane</keyword>
<dbReference type="PANTHER" id="PTHR23063:SF52">
    <property type="entry name" value="LYSOPHOSPHATIDYLCHOLINE ACYLTRANSFERASE"/>
    <property type="match status" value="1"/>
</dbReference>
<dbReference type="AlphaFoldDB" id="A4BEA7"/>
<evidence type="ECO:0000256" key="7">
    <source>
        <dbReference type="ARBA" id="ARBA00023315"/>
    </source>
</evidence>
<dbReference type="InterPro" id="IPR002123">
    <property type="entry name" value="Plipid/glycerol_acylTrfase"/>
</dbReference>
<name>A4BEA7_9GAMM</name>
<comment type="caution">
    <text evidence="10">The sequence shown here is derived from an EMBL/GenBank/DDBJ whole genome shotgun (WGS) entry which is preliminary data.</text>
</comment>
<keyword evidence="4" id="KW-1133">Transmembrane helix</keyword>
<dbReference type="Pfam" id="PF01553">
    <property type="entry name" value="Acyltransferase"/>
    <property type="match status" value="1"/>
</dbReference>
<dbReference type="SUPFAM" id="SSF69593">
    <property type="entry name" value="Glycerol-3-phosphate (1)-acyltransferase"/>
    <property type="match status" value="1"/>
</dbReference>
<dbReference type="HOGENOM" id="CLU_027938_0_1_6"/>
<evidence type="ECO:0000256" key="6">
    <source>
        <dbReference type="ARBA" id="ARBA00023136"/>
    </source>
</evidence>
<dbReference type="Proteomes" id="UP000005953">
    <property type="component" value="Unassembled WGS sequence"/>
</dbReference>
<gene>
    <name evidence="10" type="ORF">MED297_12677</name>
</gene>
<feature type="region of interest" description="Disordered" evidence="8">
    <location>
        <begin position="200"/>
        <end position="220"/>
    </location>
</feature>
<dbReference type="GO" id="GO:0006629">
    <property type="term" value="P:lipid metabolic process"/>
    <property type="evidence" value="ECO:0007669"/>
    <property type="project" value="UniProtKB-KW"/>
</dbReference>
<feature type="domain" description="Phospholipid/glycerol acyltransferase" evidence="9">
    <location>
        <begin position="20"/>
        <end position="131"/>
    </location>
</feature>
<evidence type="ECO:0000256" key="4">
    <source>
        <dbReference type="ARBA" id="ARBA00022989"/>
    </source>
</evidence>
<evidence type="ECO:0000256" key="8">
    <source>
        <dbReference type="SAM" id="MobiDB-lite"/>
    </source>
</evidence>
<evidence type="ECO:0000256" key="1">
    <source>
        <dbReference type="ARBA" id="ARBA00004370"/>
    </source>
</evidence>
<dbReference type="GO" id="GO:0016020">
    <property type="term" value="C:membrane"/>
    <property type="evidence" value="ECO:0007669"/>
    <property type="project" value="UniProtKB-SubCell"/>
</dbReference>
<keyword evidence="5" id="KW-0443">Lipid metabolism</keyword>
<evidence type="ECO:0000256" key="3">
    <source>
        <dbReference type="ARBA" id="ARBA00022692"/>
    </source>
</evidence>
<keyword evidence="2 10" id="KW-0808">Transferase</keyword>
<comment type="subcellular location">
    <subcellularLocation>
        <location evidence="1">Membrane</location>
    </subcellularLocation>
</comment>
<proteinExistence type="predicted"/>
<evidence type="ECO:0000313" key="10">
    <source>
        <dbReference type="EMBL" id="EAR09585.1"/>
    </source>
</evidence>
<dbReference type="STRING" id="314283.MED297_12677"/>
<evidence type="ECO:0000313" key="11">
    <source>
        <dbReference type="Proteomes" id="UP000005953"/>
    </source>
</evidence>
<dbReference type="GO" id="GO:0016746">
    <property type="term" value="F:acyltransferase activity"/>
    <property type="evidence" value="ECO:0007669"/>
    <property type="project" value="UniProtKB-KW"/>
</dbReference>
<keyword evidence="7 10" id="KW-0012">Acyltransferase</keyword>
<keyword evidence="3" id="KW-0812">Transmembrane</keyword>
<evidence type="ECO:0000259" key="9">
    <source>
        <dbReference type="SMART" id="SM00563"/>
    </source>
</evidence>
<dbReference type="SMART" id="SM00563">
    <property type="entry name" value="PlsC"/>
    <property type="match status" value="1"/>
</dbReference>
<sequence length="220" mass="24383">MLVIMNVRVIQHGEYAHQAAMICANHISWLDIPVIGSQIPTYFLSKAELRQIPIVGWMAHQAGTLFIKRGAGEIGEVRSLIEDYLSRDHCLTFFPEATTGNGYGLRQFHPRLFAAAIDSQTPVLPVALSYHCASQPELTIAFGDESLGANLWRVLGRWRTDVHLTLLPLQSEPQQTRRQLADKSMHLIADALNLPAQRRGLDLRAPMPEGPAAAPPPENP</sequence>
<organism evidence="10 11">
    <name type="scientific">Reinekea blandensis MED297</name>
    <dbReference type="NCBI Taxonomy" id="314283"/>
    <lineage>
        <taxon>Bacteria</taxon>
        <taxon>Pseudomonadati</taxon>
        <taxon>Pseudomonadota</taxon>
        <taxon>Gammaproteobacteria</taxon>
        <taxon>Oceanospirillales</taxon>
        <taxon>Saccharospirillaceae</taxon>
        <taxon>Reinekea</taxon>
    </lineage>
</organism>
<dbReference type="PANTHER" id="PTHR23063">
    <property type="entry name" value="PHOSPHOLIPID ACYLTRANSFERASE"/>
    <property type="match status" value="1"/>
</dbReference>